<evidence type="ECO:0000313" key="3">
    <source>
        <dbReference type="Proteomes" id="UP001199106"/>
    </source>
</evidence>
<gene>
    <name evidence="2" type="ORF">G6011_05277</name>
</gene>
<comment type="caution">
    <text evidence="2">The sequence shown here is derived from an EMBL/GenBank/DDBJ whole genome shotgun (WGS) entry which is preliminary data.</text>
</comment>
<accession>A0AAD4I848</accession>
<name>A0AAD4I848_9PLEO</name>
<evidence type="ECO:0000256" key="1">
    <source>
        <dbReference type="SAM" id="MobiDB-lite"/>
    </source>
</evidence>
<dbReference type="Proteomes" id="UP001199106">
    <property type="component" value="Unassembled WGS sequence"/>
</dbReference>
<protein>
    <submittedName>
        <fullName evidence="2">Uncharacterized protein</fullName>
    </submittedName>
</protein>
<feature type="compositionally biased region" description="Basic residues" evidence="1">
    <location>
        <begin position="111"/>
        <end position="127"/>
    </location>
</feature>
<feature type="region of interest" description="Disordered" evidence="1">
    <location>
        <begin position="87"/>
        <end position="127"/>
    </location>
</feature>
<dbReference type="EMBL" id="JAANER010000007">
    <property type="protein sequence ID" value="KAG9187406.1"/>
    <property type="molecule type" value="Genomic_DNA"/>
</dbReference>
<evidence type="ECO:0000313" key="2">
    <source>
        <dbReference type="EMBL" id="KAG9187406.1"/>
    </source>
</evidence>
<keyword evidence="3" id="KW-1185">Reference proteome</keyword>
<reference evidence="2" key="1">
    <citation type="submission" date="2021-07" db="EMBL/GenBank/DDBJ databases">
        <title>Genome Resource of American Ginseng Black Spot Pathogen Alternaria panax.</title>
        <authorList>
            <person name="Qiu C."/>
            <person name="Wang W."/>
            <person name="Liu Z."/>
        </authorList>
    </citation>
    <scope>NUCLEOTIDE SEQUENCE</scope>
    <source>
        <strain evidence="2">BNCC115425</strain>
    </source>
</reference>
<dbReference type="AlphaFoldDB" id="A0AAD4I848"/>
<organism evidence="2 3">
    <name type="scientific">Alternaria panax</name>
    <dbReference type="NCBI Taxonomy" id="48097"/>
    <lineage>
        <taxon>Eukaryota</taxon>
        <taxon>Fungi</taxon>
        <taxon>Dikarya</taxon>
        <taxon>Ascomycota</taxon>
        <taxon>Pezizomycotina</taxon>
        <taxon>Dothideomycetes</taxon>
        <taxon>Pleosporomycetidae</taxon>
        <taxon>Pleosporales</taxon>
        <taxon>Pleosporineae</taxon>
        <taxon>Pleosporaceae</taxon>
        <taxon>Alternaria</taxon>
        <taxon>Alternaria sect. Panax</taxon>
    </lineage>
</organism>
<sequence length="144" mass="16063">MATLILPIFTAPMPSTHEVNKRDANVEHRDSLPLLDSFRNVMKREPIIEAIPSEVTLDVEHKRGEVDIEVRAEDDIAEVEVAEELDERGITRHNGNGKRGITRPGGNGRRGITRTKGNGKRGITRTKGNGKRSLVARALEYLFD</sequence>
<proteinExistence type="predicted"/>